<dbReference type="GO" id="GO:0061061">
    <property type="term" value="P:muscle structure development"/>
    <property type="evidence" value="ECO:0007669"/>
    <property type="project" value="TreeGrafter"/>
</dbReference>
<feature type="domain" description="PDZ" evidence="5">
    <location>
        <begin position="11"/>
        <end position="85"/>
    </location>
</feature>
<dbReference type="GO" id="GO:0031941">
    <property type="term" value="C:filamentous actin"/>
    <property type="evidence" value="ECO:0007669"/>
    <property type="project" value="TreeGrafter"/>
</dbReference>
<gene>
    <name evidence="6" type="ORF">g.41499</name>
</gene>
<keyword evidence="3" id="KW-0479">Metal-binding</keyword>
<reference evidence="6" key="1">
    <citation type="submission" date="2015-12" db="EMBL/GenBank/DDBJ databases">
        <title>De novo transcriptome assembly of four potential Pierce s Disease insect vectors from Arizona vineyards.</title>
        <authorList>
            <person name="Tassone E.E."/>
        </authorList>
    </citation>
    <scope>NUCLEOTIDE SEQUENCE</scope>
</reference>
<dbReference type="GO" id="GO:0005912">
    <property type="term" value="C:adherens junction"/>
    <property type="evidence" value="ECO:0007669"/>
    <property type="project" value="TreeGrafter"/>
</dbReference>
<feature type="compositionally biased region" description="Basic and acidic residues" evidence="4">
    <location>
        <begin position="188"/>
        <end position="210"/>
    </location>
</feature>
<keyword evidence="3" id="KW-0440">LIM domain</keyword>
<dbReference type="PROSITE" id="PS50106">
    <property type="entry name" value="PDZ"/>
    <property type="match status" value="1"/>
</dbReference>
<feature type="region of interest" description="Disordered" evidence="4">
    <location>
        <begin position="80"/>
        <end position="228"/>
    </location>
</feature>
<organism evidence="6">
    <name type="scientific">Clastoptera arizonana</name>
    <name type="common">Arizona spittle bug</name>
    <dbReference type="NCBI Taxonomy" id="38151"/>
    <lineage>
        <taxon>Eukaryota</taxon>
        <taxon>Metazoa</taxon>
        <taxon>Ecdysozoa</taxon>
        <taxon>Arthropoda</taxon>
        <taxon>Hexapoda</taxon>
        <taxon>Insecta</taxon>
        <taxon>Pterygota</taxon>
        <taxon>Neoptera</taxon>
        <taxon>Paraneoptera</taxon>
        <taxon>Hemiptera</taxon>
        <taxon>Auchenorrhyncha</taxon>
        <taxon>Cercopoidea</taxon>
        <taxon>Clastopteridae</taxon>
        <taxon>Clastoptera</taxon>
    </lineage>
</organism>
<dbReference type="AlphaFoldDB" id="A0A1B6DW23"/>
<evidence type="ECO:0000256" key="3">
    <source>
        <dbReference type="ARBA" id="ARBA00023038"/>
    </source>
</evidence>
<dbReference type="GO" id="GO:0051371">
    <property type="term" value="F:muscle alpha-actinin binding"/>
    <property type="evidence" value="ECO:0007669"/>
    <property type="project" value="TreeGrafter"/>
</dbReference>
<dbReference type="EMBL" id="GEDC01007422">
    <property type="protein sequence ID" value="JAS29876.1"/>
    <property type="molecule type" value="Transcribed_RNA"/>
</dbReference>
<feature type="compositionally biased region" description="Polar residues" evidence="4">
    <location>
        <begin position="796"/>
        <end position="816"/>
    </location>
</feature>
<dbReference type="InterPro" id="IPR001478">
    <property type="entry name" value="PDZ"/>
</dbReference>
<feature type="region of interest" description="Disordered" evidence="4">
    <location>
        <begin position="553"/>
        <end position="578"/>
    </location>
</feature>
<feature type="non-terminal residue" evidence="6">
    <location>
        <position position="816"/>
    </location>
</feature>
<evidence type="ECO:0000259" key="5">
    <source>
        <dbReference type="PROSITE" id="PS50106"/>
    </source>
</evidence>
<dbReference type="GO" id="GO:0005737">
    <property type="term" value="C:cytoplasm"/>
    <property type="evidence" value="ECO:0007669"/>
    <property type="project" value="UniProtKB-SubCell"/>
</dbReference>
<dbReference type="FunFam" id="2.30.42.10:FF:000055">
    <property type="entry name" value="PDZ and LIM domain protein 3"/>
    <property type="match status" value="1"/>
</dbReference>
<feature type="compositionally biased region" description="Polar residues" evidence="4">
    <location>
        <begin position="101"/>
        <end position="121"/>
    </location>
</feature>
<dbReference type="GO" id="GO:0003779">
    <property type="term" value="F:actin binding"/>
    <property type="evidence" value="ECO:0007669"/>
    <property type="project" value="TreeGrafter"/>
</dbReference>
<dbReference type="SMART" id="SM00228">
    <property type="entry name" value="PDZ"/>
    <property type="match status" value="1"/>
</dbReference>
<evidence type="ECO:0000256" key="4">
    <source>
        <dbReference type="SAM" id="MobiDB-lite"/>
    </source>
</evidence>
<dbReference type="GO" id="GO:0030036">
    <property type="term" value="P:actin cytoskeleton organization"/>
    <property type="evidence" value="ECO:0007669"/>
    <property type="project" value="TreeGrafter"/>
</dbReference>
<dbReference type="GO" id="GO:0001725">
    <property type="term" value="C:stress fiber"/>
    <property type="evidence" value="ECO:0007669"/>
    <property type="project" value="TreeGrafter"/>
</dbReference>
<feature type="region of interest" description="Disordered" evidence="4">
    <location>
        <begin position="793"/>
        <end position="816"/>
    </location>
</feature>
<dbReference type="Gene3D" id="2.30.42.10">
    <property type="match status" value="1"/>
</dbReference>
<accession>A0A1B6DW23</accession>
<sequence>MTAREVLLDGGSPWGFRMTGGADVGHPLRISRVNPGSKASQKGVREGDVITSINGQSTKCLTNGDSHTLLRTAGNTLRLGLNEDTASSPKRKIKDSKRDTAGSSTQSVNSTPAVALSSSVTEVPADPVTSPTNGKGKKSKSRLNINLNQDKHKPETEMVNTETSSKAAGMSSSKARRLRKARVNSRKKNGEELEEVTRINDVKSDSIKTDVDDDNKDSSRISGSVESEDTNQVEILVVVDSVHLVPEEAGNQLPGDAVEEANEVNNWLNNNKPKETTMSHENSTLDIINHNENINNNSKLSDFDLLSNVGGAHKQKEIVKSQDKASDVVSTKSGQRNTTCLSETINKSDTFIVNEIILPEREEVILPERISEDETENSKGFSTPSHDCTLCKERNVADGKRVSFAKSVFENVVNESVQCNQLLTCKISVLPTQQTLSPPVDSNLKEESNEATLRQIPVSVNVHSPENDVSAVRLSWDSESTSSHQFSSDDEINSDMLIFLPSNERTSLKILQDVPGGQEGDYDLSVSDIRDPLIKPEEEKQLRQFLRTLDLTKPEEFDDSSSSKSHDESGVTSGSETDSVKEEIVVYKHIRSRCLPETCYIPVDRRRHLEVITEEGSDPSDGERKPWENPTVIRQNNEIEGIPNDWYGSDEDNMGTSDEDGIDTSWGGGTKLEDVEGVEVVYLGDNSEEDDEIMKRTFEESKRNNSLVQPELVVIHEVHIDDKRNTVEMCNLDEDEEKKSKVQEIIDILNNTYDINKDILNNNELIKNNDDNVNIREKIKNISSTFIMMDEDDSKTSSLSETCSNASTTDDQIQIE</sequence>
<dbReference type="PANTHER" id="PTHR24214:SF38">
    <property type="entry name" value="PDZ AND LIM DOMAIN PROTEIN ZASP-RELATED"/>
    <property type="match status" value="1"/>
</dbReference>
<dbReference type="InterPro" id="IPR036034">
    <property type="entry name" value="PDZ_sf"/>
</dbReference>
<dbReference type="Pfam" id="PF00595">
    <property type="entry name" value="PDZ"/>
    <property type="match status" value="1"/>
</dbReference>
<name>A0A1B6DW23_9HEMI</name>
<protein>
    <recommendedName>
        <fullName evidence="5">PDZ domain-containing protein</fullName>
    </recommendedName>
</protein>
<dbReference type="SUPFAM" id="SSF50156">
    <property type="entry name" value="PDZ domain-like"/>
    <property type="match status" value="1"/>
</dbReference>
<evidence type="ECO:0000256" key="2">
    <source>
        <dbReference type="ARBA" id="ARBA00022490"/>
    </source>
</evidence>
<dbReference type="PANTHER" id="PTHR24214">
    <property type="entry name" value="PDZ AND LIM DOMAIN PROTEIN ZASP"/>
    <property type="match status" value="1"/>
</dbReference>
<dbReference type="InterPro" id="IPR050604">
    <property type="entry name" value="PDZ-LIM_domain"/>
</dbReference>
<feature type="compositionally biased region" description="Low complexity" evidence="4">
    <location>
        <begin position="164"/>
        <end position="173"/>
    </location>
</feature>
<feature type="compositionally biased region" description="Basic residues" evidence="4">
    <location>
        <begin position="174"/>
        <end position="187"/>
    </location>
</feature>
<keyword evidence="3" id="KW-0862">Zinc</keyword>
<comment type="subcellular location">
    <subcellularLocation>
        <location evidence="1">Cytoplasm</location>
    </subcellularLocation>
</comment>
<evidence type="ECO:0000256" key="1">
    <source>
        <dbReference type="ARBA" id="ARBA00004496"/>
    </source>
</evidence>
<evidence type="ECO:0000313" key="6">
    <source>
        <dbReference type="EMBL" id="JAS29876.1"/>
    </source>
</evidence>
<keyword evidence="2" id="KW-0963">Cytoplasm</keyword>
<proteinExistence type="predicted"/>